<feature type="chain" id="PRO_5017291835" evidence="2">
    <location>
        <begin position="24"/>
        <end position="137"/>
    </location>
</feature>
<dbReference type="Proteomes" id="UP000243719">
    <property type="component" value="Unassembled WGS sequence"/>
</dbReference>
<name>A0A1H2PJ97_9BURK</name>
<accession>A0A1H2PJ97</accession>
<proteinExistence type="predicted"/>
<evidence type="ECO:0000256" key="1">
    <source>
        <dbReference type="SAM" id="MobiDB-lite"/>
    </source>
</evidence>
<evidence type="ECO:0000313" key="3">
    <source>
        <dbReference type="EMBL" id="SDV46382.1"/>
    </source>
</evidence>
<feature type="region of interest" description="Disordered" evidence="1">
    <location>
        <begin position="24"/>
        <end position="137"/>
    </location>
</feature>
<dbReference type="AlphaFoldDB" id="A0A1H2PJ97"/>
<dbReference type="EMBL" id="FNLO01000001">
    <property type="protein sequence ID" value="SDV46382.1"/>
    <property type="molecule type" value="Genomic_DNA"/>
</dbReference>
<dbReference type="RefSeq" id="WP_211435279.1">
    <property type="nucleotide sequence ID" value="NZ_FNLO01000001.1"/>
</dbReference>
<feature type="signal peptide" evidence="2">
    <location>
        <begin position="1"/>
        <end position="23"/>
    </location>
</feature>
<gene>
    <name evidence="3" type="ORF">SAMN05216551_101297</name>
</gene>
<keyword evidence="4" id="KW-1185">Reference proteome</keyword>
<sequence>MTRFQSMLLASALTIGATGAAFAQTTPTTDAPATPPEQRVTAQTTDPLVQHRNDNSAANAEYKQNRKAAKSDYKQRVKAAKADRKQLKKDSAAEERAAVKAQAQGGTNGGNIATNAPGGADSGPAQLQQVPTTTQKQ</sequence>
<feature type="compositionally biased region" description="Polar residues" evidence="1">
    <location>
        <begin position="125"/>
        <end position="137"/>
    </location>
</feature>
<feature type="compositionally biased region" description="Basic and acidic residues" evidence="1">
    <location>
        <begin position="69"/>
        <end position="98"/>
    </location>
</feature>
<protein>
    <submittedName>
        <fullName evidence="3">Uncharacterized protein</fullName>
    </submittedName>
</protein>
<evidence type="ECO:0000313" key="4">
    <source>
        <dbReference type="Proteomes" id="UP000243719"/>
    </source>
</evidence>
<organism evidence="3 4">
    <name type="scientific">Chitinasiproducens palmae</name>
    <dbReference type="NCBI Taxonomy" id="1770053"/>
    <lineage>
        <taxon>Bacteria</taxon>
        <taxon>Pseudomonadati</taxon>
        <taxon>Pseudomonadota</taxon>
        <taxon>Betaproteobacteria</taxon>
        <taxon>Burkholderiales</taxon>
        <taxon>Burkholderiaceae</taxon>
        <taxon>Chitinasiproducens</taxon>
    </lineage>
</organism>
<keyword evidence="2" id="KW-0732">Signal</keyword>
<evidence type="ECO:0000256" key="2">
    <source>
        <dbReference type="SAM" id="SignalP"/>
    </source>
</evidence>
<feature type="compositionally biased region" description="Low complexity" evidence="1">
    <location>
        <begin position="99"/>
        <end position="119"/>
    </location>
</feature>
<reference evidence="4" key="1">
    <citation type="submission" date="2016-09" db="EMBL/GenBank/DDBJ databases">
        <authorList>
            <person name="Varghese N."/>
            <person name="Submissions S."/>
        </authorList>
    </citation>
    <scope>NUCLEOTIDE SEQUENCE [LARGE SCALE GENOMIC DNA]</scope>
    <source>
        <strain evidence="4">JS23</strain>
    </source>
</reference>